<dbReference type="PANTHER" id="PTHR19879">
    <property type="entry name" value="TRANSCRIPTION INITIATION FACTOR TFIID"/>
    <property type="match status" value="1"/>
</dbReference>
<feature type="repeat" description="WD" evidence="3">
    <location>
        <begin position="1107"/>
        <end position="1148"/>
    </location>
</feature>
<feature type="repeat" description="WD" evidence="3">
    <location>
        <begin position="1282"/>
        <end position="1323"/>
    </location>
</feature>
<feature type="repeat" description="WD" evidence="3">
    <location>
        <begin position="1197"/>
        <end position="1238"/>
    </location>
</feature>
<dbReference type="PANTHER" id="PTHR19879:SF9">
    <property type="entry name" value="TRANSCRIPTION INITIATION FACTOR TFIID SUBUNIT 5"/>
    <property type="match status" value="1"/>
</dbReference>
<dbReference type="Gene3D" id="2.130.10.10">
    <property type="entry name" value="YVTN repeat-like/Quinoprotein amine dehydrogenase"/>
    <property type="match status" value="6"/>
</dbReference>
<proteinExistence type="predicted"/>
<feature type="repeat" description="WD" evidence="3">
    <location>
        <begin position="1411"/>
        <end position="1452"/>
    </location>
</feature>
<reference evidence="5" key="1">
    <citation type="submission" date="2018-04" db="EMBL/GenBank/DDBJ databases">
        <title>Whole genome sequencing of Hypsizygus marmoreus.</title>
        <authorList>
            <person name="Choi I.-G."/>
            <person name="Min B."/>
            <person name="Kim J.-G."/>
            <person name="Kim S."/>
            <person name="Oh Y.-L."/>
            <person name="Kong W.-S."/>
            <person name="Park H."/>
            <person name="Jeong J."/>
            <person name="Song E.-S."/>
        </authorList>
    </citation>
    <scope>NUCLEOTIDE SEQUENCE [LARGE SCALE GENOMIC DNA]</scope>
    <source>
        <strain evidence="5">51987-8</strain>
    </source>
</reference>
<dbReference type="EMBL" id="LUEZ02000015">
    <property type="protein sequence ID" value="RDB27538.1"/>
    <property type="molecule type" value="Genomic_DNA"/>
</dbReference>
<dbReference type="SUPFAM" id="SSF50978">
    <property type="entry name" value="WD40 repeat-like"/>
    <property type="match status" value="2"/>
</dbReference>
<feature type="repeat" description="WD" evidence="3">
    <location>
        <begin position="1454"/>
        <end position="1495"/>
    </location>
</feature>
<keyword evidence="2" id="KW-0677">Repeat</keyword>
<organism evidence="5 6">
    <name type="scientific">Hypsizygus marmoreus</name>
    <name type="common">White beech mushroom</name>
    <name type="synonym">Agaricus marmoreus</name>
    <dbReference type="NCBI Taxonomy" id="39966"/>
    <lineage>
        <taxon>Eukaryota</taxon>
        <taxon>Fungi</taxon>
        <taxon>Dikarya</taxon>
        <taxon>Basidiomycota</taxon>
        <taxon>Agaricomycotina</taxon>
        <taxon>Agaricomycetes</taxon>
        <taxon>Agaricomycetidae</taxon>
        <taxon>Agaricales</taxon>
        <taxon>Tricholomatineae</taxon>
        <taxon>Lyophyllaceae</taxon>
        <taxon>Hypsizygus</taxon>
    </lineage>
</organism>
<evidence type="ECO:0000313" key="6">
    <source>
        <dbReference type="Proteomes" id="UP000076154"/>
    </source>
</evidence>
<dbReference type="Pfam" id="PF00400">
    <property type="entry name" value="WD40"/>
    <property type="match status" value="14"/>
</dbReference>
<protein>
    <recommendedName>
        <fullName evidence="4">Nephrocystin 3-like N-terminal domain-containing protein</fullName>
    </recommendedName>
</protein>
<dbReference type="Proteomes" id="UP000076154">
    <property type="component" value="Unassembled WGS sequence"/>
</dbReference>
<dbReference type="CDD" id="cd00200">
    <property type="entry name" value="WD40"/>
    <property type="match status" value="3"/>
</dbReference>
<dbReference type="InterPro" id="IPR056884">
    <property type="entry name" value="NPHP3-like_N"/>
</dbReference>
<dbReference type="Gene3D" id="3.40.50.300">
    <property type="entry name" value="P-loop containing nucleotide triphosphate hydrolases"/>
    <property type="match status" value="1"/>
</dbReference>
<dbReference type="InterPro" id="IPR036322">
    <property type="entry name" value="WD40_repeat_dom_sf"/>
</dbReference>
<dbReference type="Pfam" id="PF24883">
    <property type="entry name" value="NPHP3_N"/>
    <property type="match status" value="1"/>
</dbReference>
<dbReference type="OrthoDB" id="538223at2759"/>
<keyword evidence="1 3" id="KW-0853">WD repeat</keyword>
<feature type="repeat" description="WD" evidence="3">
    <location>
        <begin position="1368"/>
        <end position="1409"/>
    </location>
</feature>
<comment type="caution">
    <text evidence="5">The sequence shown here is derived from an EMBL/GenBank/DDBJ whole genome shotgun (WGS) entry which is preliminary data.</text>
</comment>
<feature type="repeat" description="WD" evidence="3">
    <location>
        <begin position="935"/>
        <end position="976"/>
    </location>
</feature>
<dbReference type="InterPro" id="IPR015943">
    <property type="entry name" value="WD40/YVTN_repeat-like_dom_sf"/>
</dbReference>
<dbReference type="InterPro" id="IPR001680">
    <property type="entry name" value="WD40_rpt"/>
</dbReference>
<dbReference type="PRINTS" id="PR00320">
    <property type="entry name" value="GPROTEINBRPT"/>
</dbReference>
<sequence length="1572" mass="172619">MTSEVGKEKALVDIRPVPSAVQISAILVDSDPSEPAKHLCLRLIVNGQRHATLPFDPKADASSTPFQWKLEPYFSLQLGSTLVIQLRRRHHWPKSSTLLEEAAISFEDAQKFGSVGEKAFRLRDNPRIMAELASGPGALHTTLNASIEKAREKKSVLDHLGKSKRFLETLLGFGVGLSELDPIAKAVLACVQVVYDNLEEHDQCDKLILDLAESMARTLGYIEDVEQFARIYQLKRSIEEIRPLMEDTANFILTFTTRSASAGFTRSWRDRDKVDELAKRYKNFKDQFDRGIAVQSGANLAVLLEAMTSAKDDDMLLHLKPKGLETGAHMGECLRGTREDIMASVEQWINDLKAKNILWIRGFPGVGKSAIASTLVGRIQVSHRLGSSFVFERAKATVTTTTALWRNVAFDLARAYPTVRKVVVAKLEEGVVQPTTSNVKMLFRNLIEEPLKASNDIPFGRLPVVVIDALDECGGLDGRQSVQRIGLLQSLKLWSKLPSRFKLVVTSRREDDILRVLTPLCEAIDIPSGSTVNHQASEDIRLFLVSRFAKIAKNYPESLEPSWPGETVIAELTSRAAGLFIWAKTAADFVNAGEPKAQLRQILKGGTGLGDLAALYTHILHTSFKGPSTEVLHSFKDVVGATTLAKAPLHRTECIDLLGIQPSMLDFIRNGLRSVMDAGDVLRFSHHSFVDFLIDPQKCPRPFLIDEGDQHRVLAIASFRTLKAGLRFNICGLETSSLRNHDVPDLDVRIDDAISPHLSYACRFWADHLRATSFEPAILEELRHLLNEHFLHWLEVLSLLKELNVVVPALAAVIRWCPEYEIALPTFARDAFKFMAAFGPVIAQSVPHLYISALPFAPRNSVIFQHYSSRFPQTLSLQTGRINDWPAIQYVAEGHTHSVNSVRFSHHGKYFASAAADKTIRIWDTETGSLVSGPLRGHRGAVNSVAFSPDDALVVSASDDRTVRVWDVESGDLISGEFEGHAGSVTSVAFSGDGRIVVSGSEDKTIRLWDVYTADPILLPFEGHQRGVTAVAFAKDQKYIVSSSSDRTIIVWDATTGHIIAGPWVGHSAWINCVAISPDGTRFASGADDRIILVRDVKTGALVSQPFEGHRDGVTSVAFSRDGTRIVSGSHDETVRIWDTQTGKTISGPFRGHSDGVTSVDFSMDGRRIASASHDRTIRIWDTAATGTTDSGKPGHFEAHSDGVNSVAFSRNGRYIVSGSDDLTVRIWDAVTGKPKSKPLAGHTSWIDSVDVSPDSKRIASGSDDSNVFIWDIKSGALERQFGGHTGGITSVTFHPDNIRVASSSYDKTIRIWDLVTGHLALPPIVGHTGWVTSVAFSPDGKLLASGSYGKTIRIWDAQTGAAVAGPFKGHRDGVNCIAFSPNGLYIASGSSDETIQVWDLSTGRPARAPFLGHTNRVVSLAYSADGTYIVSGSDDRTIRIWNAENGSLVQGPFEGHSGGIDSVAFSPDGDRFVSGSEDETIRVWSIDKHRETGSFGITQQHLADDWKLQNGWVLSSDMSLLFWVPPWNRAGLWWPRNVAVIAEVSTKLSFEHFVFGPVWYQCCEPIPSSAV</sequence>
<dbReference type="PROSITE" id="PS00678">
    <property type="entry name" value="WD_REPEATS_1"/>
    <property type="match status" value="8"/>
</dbReference>
<feature type="repeat" description="WD" evidence="3">
    <location>
        <begin position="978"/>
        <end position="1019"/>
    </location>
</feature>
<gene>
    <name evidence="5" type="ORF">Hypma_003814</name>
</gene>
<feature type="repeat" description="WD" evidence="3">
    <location>
        <begin position="1064"/>
        <end position="1105"/>
    </location>
</feature>
<dbReference type="InterPro" id="IPR019775">
    <property type="entry name" value="WD40_repeat_CS"/>
</dbReference>
<keyword evidence="6" id="KW-1185">Reference proteome</keyword>
<dbReference type="SUPFAM" id="SSF52540">
    <property type="entry name" value="P-loop containing nucleoside triphosphate hydrolases"/>
    <property type="match status" value="1"/>
</dbReference>
<evidence type="ECO:0000313" key="5">
    <source>
        <dbReference type="EMBL" id="RDB27538.1"/>
    </source>
</evidence>
<dbReference type="InterPro" id="IPR020472">
    <property type="entry name" value="WD40_PAC1"/>
</dbReference>
<dbReference type="InterPro" id="IPR027417">
    <property type="entry name" value="P-loop_NTPase"/>
</dbReference>
<evidence type="ECO:0000259" key="4">
    <source>
        <dbReference type="Pfam" id="PF24883"/>
    </source>
</evidence>
<dbReference type="PROSITE" id="PS50082">
    <property type="entry name" value="WD_REPEATS_2"/>
    <property type="match status" value="14"/>
</dbReference>
<feature type="repeat" description="WD" evidence="3">
    <location>
        <begin position="892"/>
        <end position="933"/>
    </location>
</feature>
<dbReference type="STRING" id="39966.A0A369K0M7"/>
<dbReference type="PROSITE" id="PS50294">
    <property type="entry name" value="WD_REPEATS_REGION"/>
    <property type="match status" value="13"/>
</dbReference>
<feature type="domain" description="Nephrocystin 3-like N-terminal" evidence="4">
    <location>
        <begin position="344"/>
        <end position="508"/>
    </location>
</feature>
<evidence type="ECO:0000256" key="2">
    <source>
        <dbReference type="ARBA" id="ARBA00022737"/>
    </source>
</evidence>
<evidence type="ECO:0000256" key="1">
    <source>
        <dbReference type="ARBA" id="ARBA00022574"/>
    </source>
</evidence>
<feature type="repeat" description="WD" evidence="3">
    <location>
        <begin position="1150"/>
        <end position="1191"/>
    </location>
</feature>
<feature type="repeat" description="WD" evidence="3">
    <location>
        <begin position="1240"/>
        <end position="1281"/>
    </location>
</feature>
<evidence type="ECO:0000256" key="3">
    <source>
        <dbReference type="PROSITE-ProRule" id="PRU00221"/>
    </source>
</evidence>
<accession>A0A369K0M7</accession>
<feature type="repeat" description="WD" evidence="3">
    <location>
        <begin position="1021"/>
        <end position="1062"/>
    </location>
</feature>
<name>A0A369K0M7_HYPMA</name>
<dbReference type="InParanoid" id="A0A369K0M7"/>
<feature type="repeat" description="WD" evidence="3">
    <location>
        <begin position="1325"/>
        <end position="1366"/>
    </location>
</feature>
<dbReference type="SMART" id="SM00320">
    <property type="entry name" value="WD40"/>
    <property type="match status" value="14"/>
</dbReference>